<dbReference type="RefSeq" id="WP_074238682.1">
    <property type="nucleotide sequence ID" value="NZ_FSRA01000001.1"/>
</dbReference>
<evidence type="ECO:0000313" key="3">
    <source>
        <dbReference type="Proteomes" id="UP000185003"/>
    </source>
</evidence>
<reference evidence="2 3" key="1">
    <citation type="submission" date="2016-11" db="EMBL/GenBank/DDBJ databases">
        <authorList>
            <person name="Jaros S."/>
            <person name="Januszkiewicz K."/>
            <person name="Wedrychowicz H."/>
        </authorList>
    </citation>
    <scope>NUCLEOTIDE SEQUENCE [LARGE SCALE GENOMIC DNA]</scope>
    <source>
        <strain evidence="2 3">DSM 24787</strain>
    </source>
</reference>
<dbReference type="SUPFAM" id="SSF53756">
    <property type="entry name" value="UDP-Glycosyltransferase/glycogen phosphorylase"/>
    <property type="match status" value="1"/>
</dbReference>
<proteinExistence type="predicted"/>
<dbReference type="Proteomes" id="UP000185003">
    <property type="component" value="Unassembled WGS sequence"/>
</dbReference>
<dbReference type="GO" id="GO:0009103">
    <property type="term" value="P:lipopolysaccharide biosynthetic process"/>
    <property type="evidence" value="ECO:0007669"/>
    <property type="project" value="TreeGrafter"/>
</dbReference>
<organism evidence="2 3">
    <name type="scientific">Chitinophaga niabensis</name>
    <dbReference type="NCBI Taxonomy" id="536979"/>
    <lineage>
        <taxon>Bacteria</taxon>
        <taxon>Pseudomonadati</taxon>
        <taxon>Bacteroidota</taxon>
        <taxon>Chitinophagia</taxon>
        <taxon>Chitinophagales</taxon>
        <taxon>Chitinophagaceae</taxon>
        <taxon>Chitinophaga</taxon>
    </lineage>
</organism>
<dbReference type="OrthoDB" id="9816564at2"/>
<accession>A0A1N6EEP8</accession>
<dbReference type="AlphaFoldDB" id="A0A1N6EEP8"/>
<evidence type="ECO:0000256" key="1">
    <source>
        <dbReference type="ARBA" id="ARBA00022679"/>
    </source>
</evidence>
<keyword evidence="1 2" id="KW-0808">Transferase</keyword>
<dbReference type="GO" id="GO:0016757">
    <property type="term" value="F:glycosyltransferase activity"/>
    <property type="evidence" value="ECO:0007669"/>
    <property type="project" value="TreeGrafter"/>
</dbReference>
<dbReference type="PANTHER" id="PTHR46401">
    <property type="entry name" value="GLYCOSYLTRANSFERASE WBBK-RELATED"/>
    <property type="match status" value="1"/>
</dbReference>
<dbReference type="Gene3D" id="3.40.50.2000">
    <property type="entry name" value="Glycogen Phosphorylase B"/>
    <property type="match status" value="1"/>
</dbReference>
<evidence type="ECO:0000313" key="2">
    <source>
        <dbReference type="EMBL" id="SIN81525.1"/>
    </source>
</evidence>
<dbReference type="PANTHER" id="PTHR46401:SF2">
    <property type="entry name" value="GLYCOSYLTRANSFERASE WBBK-RELATED"/>
    <property type="match status" value="1"/>
</dbReference>
<dbReference type="STRING" id="536979.SAMN04488055_1544"/>
<gene>
    <name evidence="2" type="ORF">SAMN04488055_1544</name>
</gene>
<dbReference type="Pfam" id="PF13692">
    <property type="entry name" value="Glyco_trans_1_4"/>
    <property type="match status" value="1"/>
</dbReference>
<protein>
    <submittedName>
        <fullName evidence="2">Glycosyl transferases group 1</fullName>
    </submittedName>
</protein>
<keyword evidence="3" id="KW-1185">Reference proteome</keyword>
<dbReference type="EMBL" id="FSRA01000001">
    <property type="protein sequence ID" value="SIN81525.1"/>
    <property type="molecule type" value="Genomic_DNA"/>
</dbReference>
<name>A0A1N6EEP8_9BACT</name>
<sequence length="397" mass="45194">MIIQNRDIVIVGLQPWYTKIGSNCKNIALEFARHNRVLYVNSALDRRTVMLSSKDPDIAEHIQISKGNGENLLKVQENFWNLYPKRILESISFLPFTSLFMLGNRINNKRFAADIQEAVDKLGFKDILLFNDNDIYRGYYLKEMLKPAQYIYYSRDNLVAMDFWKKHGSKLEPKHIAKADVCVANSLYLTEMLLQYNKNSYYVGQGCDLRLFDPAKALDKPAELVGLKGPVIGYVGALTAMRIDPAILMYISRERPDWHVVLVGPEDEVFRQSALHQQPNVHFLGRKDMSALPAFLQHFDVCLNPQLVNPITIGNYPLKIDEYLAMGKPSVATATKTMELFKDYVHLADSVEAYVPLIEKALQENDPALTAARIAFARSHTWENSVGDIYKAISGTR</sequence>